<keyword evidence="2" id="KW-1185">Reference proteome</keyword>
<dbReference type="Proteomes" id="UP001172159">
    <property type="component" value="Unassembled WGS sequence"/>
</dbReference>
<organism evidence="1 2">
    <name type="scientific">Apiosordaria backusii</name>
    <dbReference type="NCBI Taxonomy" id="314023"/>
    <lineage>
        <taxon>Eukaryota</taxon>
        <taxon>Fungi</taxon>
        <taxon>Dikarya</taxon>
        <taxon>Ascomycota</taxon>
        <taxon>Pezizomycotina</taxon>
        <taxon>Sordariomycetes</taxon>
        <taxon>Sordariomycetidae</taxon>
        <taxon>Sordariales</taxon>
        <taxon>Lasiosphaeriaceae</taxon>
        <taxon>Apiosordaria</taxon>
    </lineage>
</organism>
<comment type="caution">
    <text evidence="1">The sequence shown here is derived from an EMBL/GenBank/DDBJ whole genome shotgun (WGS) entry which is preliminary data.</text>
</comment>
<gene>
    <name evidence="1" type="ORF">B0T21DRAFT_87378</name>
</gene>
<protein>
    <submittedName>
        <fullName evidence="1">Uncharacterized protein</fullName>
    </submittedName>
</protein>
<dbReference type="EMBL" id="JAUKTV010000002">
    <property type="protein sequence ID" value="KAK0744334.1"/>
    <property type="molecule type" value="Genomic_DNA"/>
</dbReference>
<evidence type="ECO:0000313" key="2">
    <source>
        <dbReference type="Proteomes" id="UP001172159"/>
    </source>
</evidence>
<proteinExistence type="predicted"/>
<sequence length="106" mass="11605">MSAGFLNRLWRHRTTAGAALVLLFGGATYRLRISSTILNRSTQLKIGDTSIAEIQHALEDGSITSKELVQVCYAYVPHLPASVLTTFTYRPTPSIPISILISTSTR</sequence>
<name>A0AA40ERV5_9PEZI</name>
<evidence type="ECO:0000313" key="1">
    <source>
        <dbReference type="EMBL" id="KAK0744334.1"/>
    </source>
</evidence>
<accession>A0AA40ERV5</accession>
<dbReference type="AlphaFoldDB" id="A0AA40ERV5"/>
<reference evidence="1" key="1">
    <citation type="submission" date="2023-06" db="EMBL/GenBank/DDBJ databases">
        <title>Genome-scale phylogeny and comparative genomics of the fungal order Sordariales.</title>
        <authorList>
            <consortium name="Lawrence Berkeley National Laboratory"/>
            <person name="Hensen N."/>
            <person name="Bonometti L."/>
            <person name="Westerberg I."/>
            <person name="Brannstrom I.O."/>
            <person name="Guillou S."/>
            <person name="Cros-Aarteil S."/>
            <person name="Calhoun S."/>
            <person name="Haridas S."/>
            <person name="Kuo A."/>
            <person name="Mondo S."/>
            <person name="Pangilinan J."/>
            <person name="Riley R."/>
            <person name="Labutti K."/>
            <person name="Andreopoulos B."/>
            <person name="Lipzen A."/>
            <person name="Chen C."/>
            <person name="Yanf M."/>
            <person name="Daum C."/>
            <person name="Ng V."/>
            <person name="Clum A."/>
            <person name="Steindorff A."/>
            <person name="Ohm R."/>
            <person name="Martin F."/>
            <person name="Silar P."/>
            <person name="Natvig D."/>
            <person name="Lalanne C."/>
            <person name="Gautier V."/>
            <person name="Ament-Velasquez S.L."/>
            <person name="Kruys A."/>
            <person name="Hutchinson M.I."/>
            <person name="Powell A.J."/>
            <person name="Barry K."/>
            <person name="Miller A.N."/>
            <person name="Grigoriev I.V."/>
            <person name="Debuchy R."/>
            <person name="Gladieux P."/>
            <person name="Thoren M.H."/>
            <person name="Johannesson H."/>
        </authorList>
    </citation>
    <scope>NUCLEOTIDE SEQUENCE</scope>
    <source>
        <strain evidence="1">CBS 540.89</strain>
    </source>
</reference>